<feature type="region of interest" description="Disordered" evidence="1">
    <location>
        <begin position="137"/>
        <end position="232"/>
    </location>
</feature>
<name>A0A914VUT7_9BILA</name>
<evidence type="ECO:0000313" key="2">
    <source>
        <dbReference type="Proteomes" id="UP000887566"/>
    </source>
</evidence>
<proteinExistence type="predicted"/>
<feature type="compositionally biased region" description="Basic and acidic residues" evidence="1">
    <location>
        <begin position="157"/>
        <end position="181"/>
    </location>
</feature>
<dbReference type="AlphaFoldDB" id="A0A914VUT7"/>
<dbReference type="WBParaSite" id="PSAMB.scaffold25size111298.g873.t1">
    <property type="protein sequence ID" value="PSAMB.scaffold25size111298.g873.t1"/>
    <property type="gene ID" value="PSAMB.scaffold25size111298.g873"/>
</dbReference>
<accession>A0A914VUT7</accession>
<keyword evidence="2" id="KW-1185">Reference proteome</keyword>
<evidence type="ECO:0000313" key="3">
    <source>
        <dbReference type="WBParaSite" id="PSAMB.scaffold25size111298.g873.t1"/>
    </source>
</evidence>
<evidence type="ECO:0000256" key="1">
    <source>
        <dbReference type="SAM" id="MobiDB-lite"/>
    </source>
</evidence>
<organism evidence="2 3">
    <name type="scientific">Plectus sambesii</name>
    <dbReference type="NCBI Taxonomy" id="2011161"/>
    <lineage>
        <taxon>Eukaryota</taxon>
        <taxon>Metazoa</taxon>
        <taxon>Ecdysozoa</taxon>
        <taxon>Nematoda</taxon>
        <taxon>Chromadorea</taxon>
        <taxon>Plectida</taxon>
        <taxon>Plectina</taxon>
        <taxon>Plectoidea</taxon>
        <taxon>Plectidae</taxon>
        <taxon>Plectus</taxon>
    </lineage>
</organism>
<reference evidence="3" key="1">
    <citation type="submission" date="2022-11" db="UniProtKB">
        <authorList>
            <consortium name="WormBaseParasite"/>
        </authorList>
    </citation>
    <scope>IDENTIFICATION</scope>
</reference>
<sequence>MSRSKRGAKPVALASKDLPKVVSFFCHAADLHVDRTNYIIRPSEKKTLATIIADVATALHLSIDSNDLSVYDLNGSKIRSFRTLYDHAASTFILKSEANLELNGDIFEHAGIGPKLKQTKDRSTNCNWIYGNSGLIVKQSKPPKPPIVKQSKPLKPSKPEKGKKLKSRSQEKKNAVERSVTDTETELNTPHSDEAKSARKAENDAKGVATQQETTKEQQAIEKSSTVAEKRPCPVSQIEARLAQVRTLQDRMMEGESYLDKIGQRDPKQHRFNPFVLFGGGDIDWEDKKEAATTSSQRPPSAIPSFTIPIAALVDRPSDPEEAEIDRTSSTLSRPQTVVLRRPNPKLTEVPEVS</sequence>
<dbReference type="Proteomes" id="UP000887566">
    <property type="component" value="Unplaced"/>
</dbReference>
<feature type="compositionally biased region" description="Basic and acidic residues" evidence="1">
    <location>
        <begin position="191"/>
        <end position="205"/>
    </location>
</feature>
<protein>
    <submittedName>
        <fullName evidence="3">Uncharacterized protein</fullName>
    </submittedName>
</protein>
<feature type="region of interest" description="Disordered" evidence="1">
    <location>
        <begin position="314"/>
        <end position="354"/>
    </location>
</feature>